<keyword evidence="5 7" id="KW-0472">Membrane</keyword>
<dbReference type="PANTHER" id="PTHR35007:SF1">
    <property type="entry name" value="PILUS ASSEMBLY PROTEIN"/>
    <property type="match status" value="1"/>
</dbReference>
<dbReference type="InterPro" id="IPR018076">
    <property type="entry name" value="T2SS_GspF_dom"/>
</dbReference>
<dbReference type="RefSeq" id="WP_152214392.1">
    <property type="nucleotide sequence ID" value="NZ_JBAQYD010000401.1"/>
</dbReference>
<feature type="transmembrane region" description="Helical" evidence="7">
    <location>
        <begin position="300"/>
        <end position="319"/>
    </location>
</feature>
<comment type="caution">
    <text evidence="9">The sequence shown here is derived from an EMBL/GenBank/DDBJ whole genome shotgun (WGS) entry which is preliminary data.</text>
</comment>
<keyword evidence="4 7" id="KW-1133">Transmembrane helix</keyword>
<evidence type="ECO:0000256" key="6">
    <source>
        <dbReference type="SAM" id="MobiDB-lite"/>
    </source>
</evidence>
<evidence type="ECO:0000256" key="1">
    <source>
        <dbReference type="ARBA" id="ARBA00004651"/>
    </source>
</evidence>
<evidence type="ECO:0000313" key="10">
    <source>
        <dbReference type="Proteomes" id="UP000468901"/>
    </source>
</evidence>
<evidence type="ECO:0000256" key="7">
    <source>
        <dbReference type="SAM" id="Phobius"/>
    </source>
</evidence>
<dbReference type="Proteomes" id="UP000468901">
    <property type="component" value="Unassembled WGS sequence"/>
</dbReference>
<evidence type="ECO:0000259" key="8">
    <source>
        <dbReference type="Pfam" id="PF00482"/>
    </source>
</evidence>
<proteinExistence type="predicted"/>
<accession>A0A6N6VMR5</accession>
<comment type="subcellular location">
    <subcellularLocation>
        <location evidence="1">Cell membrane</location>
        <topology evidence="1">Multi-pass membrane protein</topology>
    </subcellularLocation>
</comment>
<dbReference type="EMBL" id="WESC01000001">
    <property type="protein sequence ID" value="KAB7742841.1"/>
    <property type="molecule type" value="Genomic_DNA"/>
</dbReference>
<evidence type="ECO:0000256" key="2">
    <source>
        <dbReference type="ARBA" id="ARBA00022475"/>
    </source>
</evidence>
<feature type="transmembrane region" description="Helical" evidence="7">
    <location>
        <begin position="100"/>
        <end position="120"/>
    </location>
</feature>
<evidence type="ECO:0000313" key="9">
    <source>
        <dbReference type="EMBL" id="KAB7742841.1"/>
    </source>
</evidence>
<dbReference type="Gene3D" id="1.20.81.30">
    <property type="entry name" value="Type II secretion system (T2SS), domain F"/>
    <property type="match status" value="1"/>
</dbReference>
<evidence type="ECO:0000256" key="3">
    <source>
        <dbReference type="ARBA" id="ARBA00022692"/>
    </source>
</evidence>
<feature type="domain" description="Type II secretion system protein GspF" evidence="8">
    <location>
        <begin position="160"/>
        <end position="285"/>
    </location>
</feature>
<dbReference type="PANTHER" id="PTHR35007">
    <property type="entry name" value="INTEGRAL MEMBRANE PROTEIN-RELATED"/>
    <property type="match status" value="1"/>
</dbReference>
<feature type="transmembrane region" description="Helical" evidence="7">
    <location>
        <begin position="268"/>
        <end position="288"/>
    </location>
</feature>
<dbReference type="Pfam" id="PF00482">
    <property type="entry name" value="T2SSF"/>
    <property type="match status" value="1"/>
</dbReference>
<sequence>MDQTTLLVTGIAMLAALCIGGVGFAFVGGSNNTSKRVARVAGGERSRGKSAEADADGNDKRRKQVQETLKSIEQKQKAQQKVTLRLKLERAGLEMTPRNFYMLSATSGLICAALVMFMGYSPLVGLGAAFAGALGLPRWILGFIISRRQKAFLAEFANAIDVIVRGVKAGLPINDCLKIIATEAAEPVRTEFQGLVEGQRVGVSLDQGLAKVFERMPLAEVNFFQIVLAIQQKTGGNLAEALNNLSKVLRDRKRMRAKIIAISQEAKSSAAIIGVLPPGVMAILYFSAPTYLEPLITTRPGHMIIVGGLCWMGMGILVMRKMINFNF</sequence>
<feature type="compositionally biased region" description="Basic and acidic residues" evidence="6">
    <location>
        <begin position="42"/>
        <end position="52"/>
    </location>
</feature>
<gene>
    <name evidence="9" type="ORF">F2P47_01560</name>
</gene>
<feature type="transmembrane region" description="Helical" evidence="7">
    <location>
        <begin position="6"/>
        <end position="27"/>
    </location>
</feature>
<feature type="transmembrane region" description="Helical" evidence="7">
    <location>
        <begin position="126"/>
        <end position="145"/>
    </location>
</feature>
<keyword evidence="10" id="KW-1185">Reference proteome</keyword>
<dbReference type="AlphaFoldDB" id="A0A6N6VMR5"/>
<feature type="region of interest" description="Disordered" evidence="6">
    <location>
        <begin position="38"/>
        <end position="60"/>
    </location>
</feature>
<name>A0A6N6VMR5_9HYPH</name>
<evidence type="ECO:0000256" key="5">
    <source>
        <dbReference type="ARBA" id="ARBA00023136"/>
    </source>
</evidence>
<dbReference type="GO" id="GO:0005886">
    <property type="term" value="C:plasma membrane"/>
    <property type="evidence" value="ECO:0007669"/>
    <property type="project" value="UniProtKB-SubCell"/>
</dbReference>
<keyword evidence="2" id="KW-1003">Cell membrane</keyword>
<dbReference type="InterPro" id="IPR042094">
    <property type="entry name" value="T2SS_GspF_sf"/>
</dbReference>
<organism evidence="9 10">
    <name type="scientific">Parvibaculum sedimenti</name>
    <dbReference type="NCBI Taxonomy" id="2608632"/>
    <lineage>
        <taxon>Bacteria</taxon>
        <taxon>Pseudomonadati</taxon>
        <taxon>Pseudomonadota</taxon>
        <taxon>Alphaproteobacteria</taxon>
        <taxon>Hyphomicrobiales</taxon>
        <taxon>Parvibaculaceae</taxon>
        <taxon>Parvibaculum</taxon>
    </lineage>
</organism>
<keyword evidence="3 7" id="KW-0812">Transmembrane</keyword>
<evidence type="ECO:0000256" key="4">
    <source>
        <dbReference type="ARBA" id="ARBA00022989"/>
    </source>
</evidence>
<protein>
    <submittedName>
        <fullName evidence="9">Pilus assembly protein</fullName>
    </submittedName>
</protein>
<reference evidence="9 10" key="1">
    <citation type="submission" date="2019-09" db="EMBL/GenBank/DDBJ databases">
        <title>Parvibaculum sedimenti sp. nov., isolated from sediment.</title>
        <authorList>
            <person name="Wang Y."/>
        </authorList>
    </citation>
    <scope>NUCLEOTIDE SEQUENCE [LARGE SCALE GENOMIC DNA]</scope>
    <source>
        <strain evidence="9 10">HXT-9</strain>
    </source>
</reference>